<name>H8KTU7_SOLCM</name>
<dbReference type="OrthoDB" id="8481699at2"/>
<reference evidence="4" key="1">
    <citation type="submission" date="2012-02" db="EMBL/GenBank/DDBJ databases">
        <title>The complete genome of Solitalea canadensis DSM 3403.</title>
        <authorList>
            <consortium name="US DOE Joint Genome Institute (JGI-PGF)"/>
            <person name="Lucas S."/>
            <person name="Copeland A."/>
            <person name="Lapidus A."/>
            <person name="Glavina del Rio T."/>
            <person name="Dalin E."/>
            <person name="Tice H."/>
            <person name="Bruce D."/>
            <person name="Goodwin L."/>
            <person name="Pitluck S."/>
            <person name="Peters L."/>
            <person name="Ovchinnikova G."/>
            <person name="Lu M."/>
            <person name="Kyrpides N."/>
            <person name="Mavromatis K."/>
            <person name="Ivanova N."/>
            <person name="Brettin T."/>
            <person name="Detter J.C."/>
            <person name="Han C."/>
            <person name="Larimer F."/>
            <person name="Land M."/>
            <person name="Hauser L."/>
            <person name="Markowitz V."/>
            <person name="Cheng J.-F."/>
            <person name="Hugenholtz P."/>
            <person name="Woyke T."/>
            <person name="Wu D."/>
            <person name="Spring S."/>
            <person name="Schroeder M."/>
            <person name="Kopitz M."/>
            <person name="Brambilla E."/>
            <person name="Klenk H.-P."/>
            <person name="Eisen J.A."/>
        </authorList>
    </citation>
    <scope>NUCLEOTIDE SEQUENCE</scope>
    <source>
        <strain evidence="4">DSM 3403</strain>
    </source>
</reference>
<dbReference type="EMBL" id="CP003349">
    <property type="protein sequence ID" value="AFD06797.1"/>
    <property type="molecule type" value="Genomic_DNA"/>
</dbReference>
<evidence type="ECO:0000313" key="4">
    <source>
        <dbReference type="EMBL" id="AFD06797.1"/>
    </source>
</evidence>
<evidence type="ECO:0000259" key="3">
    <source>
        <dbReference type="Pfam" id="PF03795"/>
    </source>
</evidence>
<dbReference type="AlphaFoldDB" id="H8KTU7"/>
<dbReference type="InterPro" id="IPR011008">
    <property type="entry name" value="Dimeric_a/b-barrel"/>
</dbReference>
<dbReference type="STRING" id="929556.Solca_1731"/>
<organism evidence="4 5">
    <name type="scientific">Solitalea canadensis (strain ATCC 29591 / DSM 3403 / JCM 21819 / LMG 8368 / NBRC 15130 / NCIMB 12057 / USAM 9D)</name>
    <name type="common">Flexibacter canadensis</name>
    <dbReference type="NCBI Taxonomy" id="929556"/>
    <lineage>
        <taxon>Bacteria</taxon>
        <taxon>Pseudomonadati</taxon>
        <taxon>Bacteroidota</taxon>
        <taxon>Sphingobacteriia</taxon>
        <taxon>Sphingobacteriales</taxon>
        <taxon>Sphingobacteriaceae</taxon>
        <taxon>Solitalea</taxon>
    </lineage>
</organism>
<sequence length="130" mass="14323">MKKIMTLSILLLSFLTINTFAQETKKLTDGEMKTYYLVLLKKGNNRSQDSVTAMQIQTGHMAHINKMAADGKLNIAGPCLDDSDLRGIFILNVTSLEEAKALTEADPAVKAGRLIMEVHPWMSQKGASLK</sequence>
<protein>
    <recommendedName>
        <fullName evidence="3">YCII-related domain-containing protein</fullName>
    </recommendedName>
</protein>
<proteinExistence type="inferred from homology"/>
<dbReference type="eggNOG" id="COG2350">
    <property type="taxonomic scope" value="Bacteria"/>
</dbReference>
<gene>
    <name evidence="4" type="ordered locus">Solca_1731</name>
</gene>
<comment type="similarity">
    <text evidence="1">Belongs to the YciI family.</text>
</comment>
<evidence type="ECO:0000256" key="1">
    <source>
        <dbReference type="ARBA" id="ARBA00007689"/>
    </source>
</evidence>
<feature type="signal peptide" evidence="2">
    <location>
        <begin position="1"/>
        <end position="21"/>
    </location>
</feature>
<dbReference type="Gene3D" id="3.30.70.1060">
    <property type="entry name" value="Dimeric alpha+beta barrel"/>
    <property type="match status" value="1"/>
</dbReference>
<evidence type="ECO:0000313" key="5">
    <source>
        <dbReference type="Proteomes" id="UP000007590"/>
    </source>
</evidence>
<dbReference type="SUPFAM" id="SSF54909">
    <property type="entry name" value="Dimeric alpha+beta barrel"/>
    <property type="match status" value="1"/>
</dbReference>
<accession>H8KTU7</accession>
<dbReference type="HOGENOM" id="CLU_133148_0_0_10"/>
<dbReference type="Pfam" id="PF03795">
    <property type="entry name" value="YCII"/>
    <property type="match status" value="1"/>
</dbReference>
<dbReference type="InterPro" id="IPR005545">
    <property type="entry name" value="YCII"/>
</dbReference>
<dbReference type="KEGG" id="scn:Solca_1731"/>
<feature type="chain" id="PRO_5003613898" description="YCII-related domain-containing protein" evidence="2">
    <location>
        <begin position="22"/>
        <end position="130"/>
    </location>
</feature>
<evidence type="ECO:0000256" key="2">
    <source>
        <dbReference type="SAM" id="SignalP"/>
    </source>
</evidence>
<keyword evidence="5" id="KW-1185">Reference proteome</keyword>
<feature type="domain" description="YCII-related" evidence="3">
    <location>
        <begin position="47"/>
        <end position="121"/>
    </location>
</feature>
<dbReference type="Proteomes" id="UP000007590">
    <property type="component" value="Chromosome"/>
</dbReference>
<keyword evidence="2" id="KW-0732">Signal</keyword>
<dbReference type="RefSeq" id="WP_014680024.1">
    <property type="nucleotide sequence ID" value="NC_017770.1"/>
</dbReference>